<organism evidence="9 10">
    <name type="scientific">Bradyrhizobium ontarionense</name>
    <dbReference type="NCBI Taxonomy" id="2898149"/>
    <lineage>
        <taxon>Bacteria</taxon>
        <taxon>Pseudomonadati</taxon>
        <taxon>Pseudomonadota</taxon>
        <taxon>Alphaproteobacteria</taxon>
        <taxon>Hyphomicrobiales</taxon>
        <taxon>Nitrobacteraceae</taxon>
        <taxon>Bradyrhizobium</taxon>
    </lineage>
</organism>
<reference evidence="9" key="1">
    <citation type="journal article" date="2024" name="Antonie Van Leeuwenhoek">
        <title>Bradyrhizobium ontarionense sp. nov., a novel bacterial symbiont isolated from Aeschynomene indica (Indian jointvetch), harbours photosynthesis, nitrogen fixation and nitrous oxide (N2O) reductase genes.</title>
        <authorList>
            <person name="Bromfield E.S.P."/>
            <person name="Cloutier S."/>
        </authorList>
    </citation>
    <scope>NUCLEOTIDE SEQUENCE</scope>
    <source>
        <strain evidence="9">A19</strain>
    </source>
</reference>
<comment type="catalytic activity">
    <reaction evidence="1">
        <text>ATP + protein L-histidine = ADP + protein N-phospho-L-histidine.</text>
        <dbReference type="EC" id="2.7.13.3"/>
    </reaction>
</comment>
<dbReference type="InterPro" id="IPR003594">
    <property type="entry name" value="HATPase_dom"/>
</dbReference>
<dbReference type="InterPro" id="IPR000014">
    <property type="entry name" value="PAS"/>
</dbReference>
<dbReference type="InterPro" id="IPR005467">
    <property type="entry name" value="His_kinase_dom"/>
</dbReference>
<dbReference type="SUPFAM" id="SSF55785">
    <property type="entry name" value="PYP-like sensor domain (PAS domain)"/>
    <property type="match status" value="2"/>
</dbReference>
<dbReference type="CDD" id="cd00130">
    <property type="entry name" value="PAS"/>
    <property type="match status" value="2"/>
</dbReference>
<dbReference type="PROSITE" id="PS50112">
    <property type="entry name" value="PAS"/>
    <property type="match status" value="2"/>
</dbReference>
<evidence type="ECO:0000313" key="9">
    <source>
        <dbReference type="EMBL" id="UFZ03581.1"/>
    </source>
</evidence>
<keyword evidence="3" id="KW-0597">Phosphoprotein</keyword>
<evidence type="ECO:0000259" key="6">
    <source>
        <dbReference type="PROSITE" id="PS50109"/>
    </source>
</evidence>
<evidence type="ECO:0000259" key="8">
    <source>
        <dbReference type="PROSITE" id="PS50113"/>
    </source>
</evidence>
<evidence type="ECO:0000259" key="7">
    <source>
        <dbReference type="PROSITE" id="PS50112"/>
    </source>
</evidence>
<dbReference type="SMART" id="SM00091">
    <property type="entry name" value="PAS"/>
    <property type="match status" value="2"/>
</dbReference>
<dbReference type="SUPFAM" id="SSF55874">
    <property type="entry name" value="ATPase domain of HSP90 chaperone/DNA topoisomerase II/histidine kinase"/>
    <property type="match status" value="1"/>
</dbReference>
<dbReference type="PROSITE" id="PS50109">
    <property type="entry name" value="HIS_KIN"/>
    <property type="match status" value="1"/>
</dbReference>
<dbReference type="EC" id="2.7.13.3" evidence="2"/>
<dbReference type="Gene3D" id="3.30.450.20">
    <property type="entry name" value="PAS domain"/>
    <property type="match status" value="2"/>
</dbReference>
<dbReference type="EMBL" id="CP088156">
    <property type="protein sequence ID" value="UFZ03581.1"/>
    <property type="molecule type" value="Genomic_DNA"/>
</dbReference>
<dbReference type="Pfam" id="PF00512">
    <property type="entry name" value="HisKA"/>
    <property type="match status" value="1"/>
</dbReference>
<dbReference type="InterPro" id="IPR035965">
    <property type="entry name" value="PAS-like_dom_sf"/>
</dbReference>
<dbReference type="CDD" id="cd00082">
    <property type="entry name" value="HisKA"/>
    <property type="match status" value="1"/>
</dbReference>
<gene>
    <name evidence="9" type="ORF">LQG66_30890</name>
</gene>
<dbReference type="SMART" id="SM00086">
    <property type="entry name" value="PAC"/>
    <property type="match status" value="2"/>
</dbReference>
<dbReference type="PROSITE" id="PS50113">
    <property type="entry name" value="PAC"/>
    <property type="match status" value="2"/>
</dbReference>
<dbReference type="RefSeq" id="WP_231319598.1">
    <property type="nucleotide sequence ID" value="NZ_CP088156.1"/>
</dbReference>
<sequence length="493" mass="54694">MGAGMNKFTPEDIVHLAVEACPSGMIMIDAGGKIVLVNAEAERLFGYGREELYGKSIDLLVPSAIRSGHARHREEFLVRPEARRMGVGRDLYGVRKDGTQIPVEIGLNPIQTANGSMILSAITDITERKLAEERFRLVVEACPSGMIMTDASGKIVLVNAEAERLFGYAREELYGKSIDILVPSAVRAGHAKHRDGFLTQPEARRMGVGRDLYGVRKNGTQIPIEIGLNPIRTNDGLMILSAITDIAERKRATQALAARTEELQRSNADLEQFAYVASHDLQEPLRMVSSYTELLAEHYKDTLDETSEKYIRYAVDGAKRMQRLVKDLLAYSRVDAQGKSLAPVSSEGVVRHVLEGLRGAIEESHAAVEFGTLPLVHADRVQLAQVFQNLIGNALKFHGESPPSIRIGASRKDGKWLFHVQDNGIGIEREYSERVFQMFQRLHERSRYQGSGIGLAIAKKIVERHGGRIWFESEPCNGTTFYFTIPATEDVSP</sequence>
<keyword evidence="10" id="KW-1185">Reference proteome</keyword>
<dbReference type="InterPro" id="IPR004358">
    <property type="entry name" value="Sig_transdc_His_kin-like_C"/>
</dbReference>
<evidence type="ECO:0000256" key="4">
    <source>
        <dbReference type="ARBA" id="ARBA00022679"/>
    </source>
</evidence>
<proteinExistence type="predicted"/>
<name>A0ABY3R9T1_9BRAD</name>
<dbReference type="PANTHER" id="PTHR43304">
    <property type="entry name" value="PHYTOCHROME-LIKE PROTEIN CPH1"/>
    <property type="match status" value="1"/>
</dbReference>
<dbReference type="InterPro" id="IPR052162">
    <property type="entry name" value="Sensor_kinase/Photoreceptor"/>
</dbReference>
<dbReference type="NCBIfam" id="TIGR00229">
    <property type="entry name" value="sensory_box"/>
    <property type="match status" value="2"/>
</dbReference>
<feature type="domain" description="PAS" evidence="7">
    <location>
        <begin position="131"/>
        <end position="184"/>
    </location>
</feature>
<dbReference type="SMART" id="SM00388">
    <property type="entry name" value="HisKA"/>
    <property type="match status" value="1"/>
</dbReference>
<dbReference type="Gene3D" id="1.10.287.130">
    <property type="match status" value="1"/>
</dbReference>
<evidence type="ECO:0000313" key="10">
    <source>
        <dbReference type="Proteomes" id="UP001431010"/>
    </source>
</evidence>
<evidence type="ECO:0000256" key="5">
    <source>
        <dbReference type="ARBA" id="ARBA00022777"/>
    </source>
</evidence>
<feature type="domain" description="Histidine kinase" evidence="6">
    <location>
        <begin position="276"/>
        <end position="489"/>
    </location>
</feature>
<feature type="domain" description="PAC" evidence="8">
    <location>
        <begin position="87"/>
        <end position="137"/>
    </location>
</feature>
<evidence type="ECO:0000256" key="1">
    <source>
        <dbReference type="ARBA" id="ARBA00000085"/>
    </source>
</evidence>
<dbReference type="Gene3D" id="3.30.565.10">
    <property type="entry name" value="Histidine kinase-like ATPase, C-terminal domain"/>
    <property type="match status" value="1"/>
</dbReference>
<evidence type="ECO:0000256" key="2">
    <source>
        <dbReference type="ARBA" id="ARBA00012438"/>
    </source>
</evidence>
<keyword evidence="5" id="KW-0418">Kinase</keyword>
<dbReference type="InterPro" id="IPR003661">
    <property type="entry name" value="HisK_dim/P_dom"/>
</dbReference>
<feature type="domain" description="PAS" evidence="7">
    <location>
        <begin position="10"/>
        <end position="63"/>
    </location>
</feature>
<dbReference type="SMART" id="SM00387">
    <property type="entry name" value="HATPase_c"/>
    <property type="match status" value="1"/>
</dbReference>
<feature type="domain" description="PAC" evidence="8">
    <location>
        <begin position="208"/>
        <end position="258"/>
    </location>
</feature>
<dbReference type="Pfam" id="PF00989">
    <property type="entry name" value="PAS"/>
    <property type="match status" value="2"/>
</dbReference>
<protein>
    <recommendedName>
        <fullName evidence="2">histidine kinase</fullName>
        <ecNumber evidence="2">2.7.13.3</ecNumber>
    </recommendedName>
</protein>
<keyword evidence="4" id="KW-0808">Transferase</keyword>
<dbReference type="PANTHER" id="PTHR43304:SF1">
    <property type="entry name" value="PAC DOMAIN-CONTAINING PROTEIN"/>
    <property type="match status" value="1"/>
</dbReference>
<dbReference type="InterPro" id="IPR013767">
    <property type="entry name" value="PAS_fold"/>
</dbReference>
<dbReference type="Pfam" id="PF02518">
    <property type="entry name" value="HATPase_c"/>
    <property type="match status" value="1"/>
</dbReference>
<dbReference type="SUPFAM" id="SSF47384">
    <property type="entry name" value="Homodimeric domain of signal transducing histidine kinase"/>
    <property type="match status" value="1"/>
</dbReference>
<accession>A0ABY3R9T1</accession>
<dbReference type="InterPro" id="IPR000700">
    <property type="entry name" value="PAS-assoc_C"/>
</dbReference>
<dbReference type="InterPro" id="IPR001610">
    <property type="entry name" value="PAC"/>
</dbReference>
<dbReference type="InterPro" id="IPR036097">
    <property type="entry name" value="HisK_dim/P_sf"/>
</dbReference>
<dbReference type="InterPro" id="IPR036890">
    <property type="entry name" value="HATPase_C_sf"/>
</dbReference>
<evidence type="ECO:0000256" key="3">
    <source>
        <dbReference type="ARBA" id="ARBA00022553"/>
    </source>
</evidence>
<dbReference type="PRINTS" id="PR00344">
    <property type="entry name" value="BCTRLSENSOR"/>
</dbReference>
<dbReference type="Proteomes" id="UP001431010">
    <property type="component" value="Chromosome"/>
</dbReference>